<name>A0A809SE33_9BACT</name>
<keyword evidence="6 8" id="KW-0119">Carbohydrate metabolism</keyword>
<evidence type="ECO:0000256" key="4">
    <source>
        <dbReference type="ARBA" id="ARBA00022801"/>
    </source>
</evidence>
<feature type="binding site" evidence="9">
    <location>
        <position position="57"/>
    </location>
    <ligand>
        <name>Mn(2+)</name>
        <dbReference type="ChEBI" id="CHEBI:29035"/>
        <label>1</label>
    </ligand>
</feature>
<evidence type="ECO:0000256" key="7">
    <source>
        <dbReference type="ARBA" id="ARBA00024331"/>
    </source>
</evidence>
<dbReference type="GO" id="GO:0005829">
    <property type="term" value="C:cytosol"/>
    <property type="evidence" value="ECO:0007669"/>
    <property type="project" value="TreeGrafter"/>
</dbReference>
<keyword evidence="5 9" id="KW-0464">Manganese</keyword>
<dbReference type="Pfam" id="PF03320">
    <property type="entry name" value="FBPase_glpX"/>
    <property type="match status" value="1"/>
</dbReference>
<evidence type="ECO:0000256" key="10">
    <source>
        <dbReference type="PIRSR" id="PIRSR004532-2"/>
    </source>
</evidence>
<sequence>MNSRQHIDFLRVTEAAAIAASKWVGRGDRNCADQAACEGMRSTMNEIPMKGMIVIGEGERDEAPMLYIGEEVGEGTGPSVQIAVDPLEGTNLCANGLPNAIAVLAACVEGEGFLMHAPDCYMDKIVVGKECKGIIDITVPPRINVRQMAKALGKEVDEMIIGVLDRPRHEPLIAELRDVGCRVHLVSDGDITIALAALDPESGLDGLMGIGGAPEGVITAAAVRCWGGDMQAKLHFPKDGQRERAERMVGGDLDRVFMPDELARGNVTFVATGITTGDFMRGVRFRRDDIITQSIVMESSNGTIRRIETIHRGAVENG</sequence>
<evidence type="ECO:0000256" key="2">
    <source>
        <dbReference type="ARBA" id="ARBA00008989"/>
    </source>
</evidence>
<feature type="binding site" evidence="10">
    <location>
        <position position="121"/>
    </location>
    <ligand>
        <name>substrate</name>
    </ligand>
</feature>
<feature type="binding site" evidence="9">
    <location>
        <position position="33"/>
    </location>
    <ligand>
        <name>Mn(2+)</name>
        <dbReference type="ChEBI" id="CHEBI:29035"/>
        <label>1</label>
    </ligand>
</feature>
<evidence type="ECO:0000313" key="11">
    <source>
        <dbReference type="EMBL" id="BBO23574.1"/>
    </source>
</evidence>
<comment type="cofactor">
    <cofactor evidence="9">
        <name>Mn(2+)</name>
        <dbReference type="ChEBI" id="CHEBI:29035"/>
    </cofactor>
</comment>
<dbReference type="Gene3D" id="3.30.540.10">
    <property type="entry name" value="Fructose-1,6-Bisphosphatase, subunit A, domain 1"/>
    <property type="match status" value="1"/>
</dbReference>
<keyword evidence="3 9" id="KW-0479">Metal-binding</keyword>
<dbReference type="GO" id="GO:0030388">
    <property type="term" value="P:fructose 1,6-bisphosphate metabolic process"/>
    <property type="evidence" value="ECO:0007669"/>
    <property type="project" value="TreeGrafter"/>
</dbReference>
<dbReference type="InterPro" id="IPR004464">
    <property type="entry name" value="FBPase_class-2/SBPase"/>
</dbReference>
<evidence type="ECO:0000256" key="3">
    <source>
        <dbReference type="ARBA" id="ARBA00022723"/>
    </source>
</evidence>
<evidence type="ECO:0000256" key="6">
    <source>
        <dbReference type="ARBA" id="ARBA00023277"/>
    </source>
</evidence>
<evidence type="ECO:0000256" key="9">
    <source>
        <dbReference type="PIRSR" id="PIRSR004532-1"/>
    </source>
</evidence>
<dbReference type="GO" id="GO:0006094">
    <property type="term" value="P:gluconeogenesis"/>
    <property type="evidence" value="ECO:0007669"/>
    <property type="project" value="InterPro"/>
</dbReference>
<proteinExistence type="inferred from homology"/>
<comment type="catalytic activity">
    <reaction evidence="1">
        <text>beta-D-fructose 1,6-bisphosphate + H2O = beta-D-fructose 6-phosphate + phosphate</text>
        <dbReference type="Rhea" id="RHEA:11064"/>
        <dbReference type="ChEBI" id="CHEBI:15377"/>
        <dbReference type="ChEBI" id="CHEBI:32966"/>
        <dbReference type="ChEBI" id="CHEBI:43474"/>
        <dbReference type="ChEBI" id="CHEBI:57634"/>
        <dbReference type="EC" id="3.1.3.11"/>
    </reaction>
</comment>
<accession>A0A809SE33</accession>
<dbReference type="AlphaFoldDB" id="A0A809SE33"/>
<evidence type="ECO:0000256" key="8">
    <source>
        <dbReference type="PIRNR" id="PIRNR004532"/>
    </source>
</evidence>
<keyword evidence="4" id="KW-0378">Hydrolase</keyword>
<feature type="binding site" evidence="10">
    <location>
        <begin position="188"/>
        <end position="190"/>
    </location>
    <ligand>
        <name>substrate</name>
    </ligand>
</feature>
<dbReference type="GO" id="GO:0046872">
    <property type="term" value="F:metal ion binding"/>
    <property type="evidence" value="ECO:0007669"/>
    <property type="project" value="UniProtKB-KW"/>
</dbReference>
<evidence type="ECO:0000256" key="1">
    <source>
        <dbReference type="ARBA" id="ARBA00001273"/>
    </source>
</evidence>
<dbReference type="GO" id="GO:0006071">
    <property type="term" value="P:glycerol metabolic process"/>
    <property type="evidence" value="ECO:0007669"/>
    <property type="project" value="InterPro"/>
</dbReference>
<evidence type="ECO:0000256" key="5">
    <source>
        <dbReference type="ARBA" id="ARBA00023211"/>
    </source>
</evidence>
<dbReference type="CDD" id="cd01516">
    <property type="entry name" value="FBPase_glpX"/>
    <property type="match status" value="1"/>
</dbReference>
<feature type="binding site" evidence="10">
    <location>
        <position position="212"/>
    </location>
    <ligand>
        <name>substrate</name>
    </ligand>
</feature>
<dbReference type="NCBIfam" id="TIGR00330">
    <property type="entry name" value="glpX"/>
    <property type="match status" value="1"/>
</dbReference>
<protein>
    <recommendedName>
        <fullName evidence="8">Fructose-1,6-bisphosphatase</fullName>
    </recommendedName>
</protein>
<feature type="binding site" evidence="9">
    <location>
        <position position="88"/>
    </location>
    <ligand>
        <name>Mn(2+)</name>
        <dbReference type="ChEBI" id="CHEBI:29035"/>
        <label>2</label>
    </ligand>
</feature>
<evidence type="ECO:0000313" key="12">
    <source>
        <dbReference type="Proteomes" id="UP000662873"/>
    </source>
</evidence>
<dbReference type="Proteomes" id="UP000662873">
    <property type="component" value="Chromosome"/>
</dbReference>
<organism evidence="11 12">
    <name type="scientific">Candidatus Nitrosymbiomonas proteolyticus</name>
    <dbReference type="NCBI Taxonomy" id="2608984"/>
    <lineage>
        <taxon>Bacteria</taxon>
        <taxon>Bacillati</taxon>
        <taxon>Armatimonadota</taxon>
        <taxon>Armatimonadota incertae sedis</taxon>
        <taxon>Candidatus Nitrosymbiomonas</taxon>
    </lineage>
</organism>
<dbReference type="PANTHER" id="PTHR30447">
    <property type="entry name" value="FRUCTOSE-1,6-BISPHOSPHATASE CLASS 2"/>
    <property type="match status" value="1"/>
</dbReference>
<dbReference type="KEGG" id="npy:NPRO_11690"/>
<reference evidence="11" key="1">
    <citation type="journal article" name="DNA Res.">
        <title>The physiological potential of anammox bacteria as revealed by their core genome structure.</title>
        <authorList>
            <person name="Okubo T."/>
            <person name="Toyoda A."/>
            <person name="Fukuhara K."/>
            <person name="Uchiyama I."/>
            <person name="Harigaya Y."/>
            <person name="Kuroiwa M."/>
            <person name="Suzuki T."/>
            <person name="Murakami Y."/>
            <person name="Suwa Y."/>
            <person name="Takami H."/>
        </authorList>
    </citation>
    <scope>NUCLEOTIDE SEQUENCE</scope>
    <source>
        <strain evidence="11">317325-2</strain>
    </source>
</reference>
<dbReference type="GO" id="GO:0042132">
    <property type="term" value="F:fructose 1,6-bisphosphate 1-phosphatase activity"/>
    <property type="evidence" value="ECO:0007669"/>
    <property type="project" value="UniProtKB-EC"/>
</dbReference>
<gene>
    <name evidence="11" type="ORF">NPRO_11690</name>
</gene>
<dbReference type="PANTHER" id="PTHR30447:SF0">
    <property type="entry name" value="FRUCTOSE-1,6-BISPHOSPHATASE 1 CLASS 2-RELATED"/>
    <property type="match status" value="1"/>
</dbReference>
<dbReference type="PIRSF" id="PIRSF004532">
    <property type="entry name" value="GlpX"/>
    <property type="match status" value="1"/>
</dbReference>
<comment type="pathway">
    <text evidence="7">Carbohydrate biosynthesis.</text>
</comment>
<dbReference type="Gene3D" id="3.40.190.90">
    <property type="match status" value="1"/>
</dbReference>
<feature type="binding site" evidence="10">
    <location>
        <begin position="88"/>
        <end position="90"/>
    </location>
    <ligand>
        <name>substrate</name>
    </ligand>
</feature>
<comment type="similarity">
    <text evidence="2 8">Belongs to the FBPase class 2 family.</text>
</comment>
<dbReference type="EMBL" id="AP021858">
    <property type="protein sequence ID" value="BBO23574.1"/>
    <property type="molecule type" value="Genomic_DNA"/>
</dbReference>
<feature type="binding site" evidence="9">
    <location>
        <position position="215"/>
    </location>
    <ligand>
        <name>Mn(2+)</name>
        <dbReference type="ChEBI" id="CHEBI:29035"/>
        <label>2</label>
    </ligand>
</feature>
<feature type="binding site" evidence="10">
    <location>
        <begin position="166"/>
        <end position="168"/>
    </location>
    <ligand>
        <name>substrate</name>
    </ligand>
</feature>
<feature type="binding site" evidence="9">
    <location>
        <position position="85"/>
    </location>
    <ligand>
        <name>Mn(2+)</name>
        <dbReference type="ChEBI" id="CHEBI:29035"/>
        <label>2</label>
    </ligand>
</feature>
<dbReference type="SUPFAM" id="SSF56655">
    <property type="entry name" value="Carbohydrate phosphatase"/>
    <property type="match status" value="1"/>
</dbReference>